<dbReference type="Proteomes" id="UP000188268">
    <property type="component" value="Unassembled WGS sequence"/>
</dbReference>
<dbReference type="AlphaFoldDB" id="A0A1R3HGA0"/>
<gene>
    <name evidence="1" type="ORF">CCACVL1_19572</name>
</gene>
<name>A0A1R3HGA0_COCAP</name>
<comment type="caution">
    <text evidence="1">The sequence shown here is derived from an EMBL/GenBank/DDBJ whole genome shotgun (WGS) entry which is preliminary data.</text>
</comment>
<organism evidence="1 2">
    <name type="scientific">Corchorus capsularis</name>
    <name type="common">Jute</name>
    <dbReference type="NCBI Taxonomy" id="210143"/>
    <lineage>
        <taxon>Eukaryota</taxon>
        <taxon>Viridiplantae</taxon>
        <taxon>Streptophyta</taxon>
        <taxon>Embryophyta</taxon>
        <taxon>Tracheophyta</taxon>
        <taxon>Spermatophyta</taxon>
        <taxon>Magnoliopsida</taxon>
        <taxon>eudicotyledons</taxon>
        <taxon>Gunneridae</taxon>
        <taxon>Pentapetalae</taxon>
        <taxon>rosids</taxon>
        <taxon>malvids</taxon>
        <taxon>Malvales</taxon>
        <taxon>Malvaceae</taxon>
        <taxon>Grewioideae</taxon>
        <taxon>Apeibeae</taxon>
        <taxon>Corchorus</taxon>
    </lineage>
</organism>
<accession>A0A1R3HGA0</accession>
<evidence type="ECO:0000313" key="1">
    <source>
        <dbReference type="EMBL" id="OMO69278.1"/>
    </source>
</evidence>
<proteinExistence type="predicted"/>
<dbReference type="Gramene" id="OMO69278">
    <property type="protein sequence ID" value="OMO69278"/>
    <property type="gene ID" value="CCACVL1_19572"/>
</dbReference>
<reference evidence="1 2" key="1">
    <citation type="submission" date="2013-09" db="EMBL/GenBank/DDBJ databases">
        <title>Corchorus capsularis genome sequencing.</title>
        <authorList>
            <person name="Alam M."/>
            <person name="Haque M.S."/>
            <person name="Islam M.S."/>
            <person name="Emdad E.M."/>
            <person name="Islam M.M."/>
            <person name="Ahmed B."/>
            <person name="Halim A."/>
            <person name="Hossen Q.M.M."/>
            <person name="Hossain M.Z."/>
            <person name="Ahmed R."/>
            <person name="Khan M.M."/>
            <person name="Islam R."/>
            <person name="Rashid M.M."/>
            <person name="Khan S.A."/>
            <person name="Rahman M.S."/>
            <person name="Alam M."/>
        </authorList>
    </citation>
    <scope>NUCLEOTIDE SEQUENCE [LARGE SCALE GENOMIC DNA]</scope>
    <source>
        <strain evidence="2">cv. CVL-1</strain>
        <tissue evidence="1">Whole seedling</tissue>
    </source>
</reference>
<protein>
    <submittedName>
        <fullName evidence="1">Uncharacterized protein</fullName>
    </submittedName>
</protein>
<sequence length="98" mass="11515">MEDALGYLIRHSCMENTHLISHLAFPYENAFGHLHQDTLDARHFGTKCLSHPFEVKTAFRELKGRRIRLIGTLQHGRTKPFHRSGFGRLKTRRQTFDR</sequence>
<keyword evidence="2" id="KW-1185">Reference proteome</keyword>
<evidence type="ECO:0000313" key="2">
    <source>
        <dbReference type="Proteomes" id="UP000188268"/>
    </source>
</evidence>
<dbReference type="EMBL" id="AWWV01012060">
    <property type="protein sequence ID" value="OMO69278.1"/>
    <property type="molecule type" value="Genomic_DNA"/>
</dbReference>